<dbReference type="RefSeq" id="WP_227707070.1">
    <property type="nucleotide sequence ID" value="NZ_JAJEQX010000007.1"/>
</dbReference>
<dbReference type="Pfam" id="PF01841">
    <property type="entry name" value="Transglut_core"/>
    <property type="match status" value="1"/>
</dbReference>
<feature type="transmembrane region" description="Helical" evidence="2">
    <location>
        <begin position="66"/>
        <end position="85"/>
    </location>
</feature>
<dbReference type="InterPro" id="IPR002931">
    <property type="entry name" value="Transglutaminase-like"/>
</dbReference>
<comment type="caution">
    <text evidence="4">The sequence shown here is derived from an EMBL/GenBank/DDBJ whole genome shotgun (WGS) entry which is preliminary data.</text>
</comment>
<dbReference type="EMBL" id="JAJEQX010000007">
    <property type="protein sequence ID" value="MCC2253930.1"/>
    <property type="molecule type" value="Genomic_DNA"/>
</dbReference>
<evidence type="ECO:0000313" key="4">
    <source>
        <dbReference type="EMBL" id="MCC2253930.1"/>
    </source>
</evidence>
<dbReference type="PANTHER" id="PTHR42736:SF1">
    <property type="entry name" value="PROTEIN-GLUTAMINE GAMMA-GLUTAMYLTRANSFERASE"/>
    <property type="match status" value="1"/>
</dbReference>
<evidence type="ECO:0000256" key="1">
    <source>
        <dbReference type="SAM" id="MobiDB-lite"/>
    </source>
</evidence>
<keyword evidence="5" id="KW-1185">Reference proteome</keyword>
<accession>A0ABS8FV58</accession>
<keyword evidence="2" id="KW-0812">Transmembrane</keyword>
<dbReference type="PANTHER" id="PTHR42736">
    <property type="entry name" value="PROTEIN-GLUTAMINE GAMMA-GLUTAMYLTRANSFERASE"/>
    <property type="match status" value="1"/>
</dbReference>
<reference evidence="4 5" key="1">
    <citation type="submission" date="2021-10" db="EMBL/GenBank/DDBJ databases">
        <title>Anaerobic single-cell dispensing facilitates the cultivation of human gut bacteria.</title>
        <authorList>
            <person name="Afrizal A."/>
        </authorList>
    </citation>
    <scope>NUCLEOTIDE SEQUENCE [LARGE SCALE GENOMIC DNA]</scope>
    <source>
        <strain evidence="4 5">CLA-AA-H200</strain>
    </source>
</reference>
<feature type="compositionally biased region" description="Acidic residues" evidence="1">
    <location>
        <begin position="587"/>
        <end position="596"/>
    </location>
</feature>
<dbReference type="Proteomes" id="UP001198151">
    <property type="component" value="Unassembled WGS sequence"/>
</dbReference>
<keyword evidence="2" id="KW-1133">Transmembrane helix</keyword>
<gene>
    <name evidence="4" type="ORF">LKD70_05685</name>
</gene>
<organism evidence="4 5">
    <name type="scientific">Ruminococcus turbiniformis</name>
    <dbReference type="NCBI Taxonomy" id="2881258"/>
    <lineage>
        <taxon>Bacteria</taxon>
        <taxon>Bacillati</taxon>
        <taxon>Bacillota</taxon>
        <taxon>Clostridia</taxon>
        <taxon>Eubacteriales</taxon>
        <taxon>Oscillospiraceae</taxon>
        <taxon>Ruminococcus</taxon>
    </lineage>
</organism>
<feature type="transmembrane region" description="Helical" evidence="2">
    <location>
        <begin position="196"/>
        <end position="215"/>
    </location>
</feature>
<dbReference type="SMART" id="SM00460">
    <property type="entry name" value="TGc"/>
    <property type="match status" value="1"/>
</dbReference>
<feature type="transmembrane region" description="Helical" evidence="2">
    <location>
        <begin position="631"/>
        <end position="652"/>
    </location>
</feature>
<feature type="region of interest" description="Disordered" evidence="1">
    <location>
        <begin position="573"/>
        <end position="608"/>
    </location>
</feature>
<proteinExistence type="predicted"/>
<protein>
    <submittedName>
        <fullName evidence="4">Transglutaminase domain-containing protein</fullName>
    </submittedName>
</protein>
<feature type="transmembrane region" description="Helical" evidence="2">
    <location>
        <begin position="167"/>
        <end position="184"/>
    </location>
</feature>
<dbReference type="SUPFAM" id="SSF54001">
    <property type="entry name" value="Cysteine proteinases"/>
    <property type="match status" value="1"/>
</dbReference>
<name>A0ABS8FV58_9FIRM</name>
<keyword evidence="2" id="KW-0472">Membrane</keyword>
<evidence type="ECO:0000313" key="5">
    <source>
        <dbReference type="Proteomes" id="UP001198151"/>
    </source>
</evidence>
<evidence type="ECO:0000256" key="2">
    <source>
        <dbReference type="SAM" id="Phobius"/>
    </source>
</evidence>
<sequence>MKKTAERRKRKTEQWMAPVFQMTGTACVLIFLMSVSGSGTGAWYLFAAAAVLSLLLWQISLRRKKWMAPALLLLFGGTAALFFFLREPAVQGLEYIAGSIAGTAGDTEAAAGTAAGSAAGTETAFLLILPALTVLLSVLLYGLHLFWPVYAAVTVLFLSGPLLGAEIMTPSVFAMCVFQTVFWIRQTQAAGGRRNAGALALTAALFAAALVAVSANADWFYDRVYDAEGMLQRTVRRFDGNADSPASGTISRGNRYPAGEEKLEVWVTEEPSETLYLKGFSGGSYTDGEWLPNTDEELFDRMEEQYLHWGSWSDWIPGMYSSLYFSMNWMQNTEDEIRQMTVVELDRSETQWYQPYYGIWTNSGQLSLGAVGYEFRYYEQADMKPDWDQLSAEYESTGNSYRELKDAYMAVAQEAYTEFDAGETPRLAELCRENPQEDLSHVTSFILHTLNSRAEYTMTPGMFRFNQDPVEYFLFESGQGYCQHFASAAALMYRMYGVPARYAAGYVLSPSDFEQQENGLYRAVVTDEAAHAWPEIFLENYGWTPVEVTPSAAGEAAHYPGFDSSVYDTIRSESGWSDSDGTQAEDAQADEQEEQAGGEQSGSGTDPAERILTSAGERIGNAVGKLIPDTVWGKVLLAAAALAALGAVLYVLHIRRAKRWERLLKNGGVRPVFGRMMELIHYAGILTDFDGQEEAFPQRLSEEIACISGEEAERLVRLVTEAAFARNGGENSGEDARAAEDVYRIYLSAGKEVIASLPRHRKIAARVRWPEISV</sequence>
<dbReference type="PROSITE" id="PS51257">
    <property type="entry name" value="PROKAR_LIPOPROTEIN"/>
    <property type="match status" value="1"/>
</dbReference>
<dbReference type="Gene3D" id="3.10.620.30">
    <property type="match status" value="1"/>
</dbReference>
<feature type="transmembrane region" description="Helical" evidence="2">
    <location>
        <begin position="124"/>
        <end position="147"/>
    </location>
</feature>
<feature type="domain" description="Transglutaminase-like" evidence="3">
    <location>
        <begin position="474"/>
        <end position="550"/>
    </location>
</feature>
<dbReference type="InterPro" id="IPR038765">
    <property type="entry name" value="Papain-like_cys_pep_sf"/>
</dbReference>
<dbReference type="InterPro" id="IPR052901">
    <property type="entry name" value="Bact_TGase-like"/>
</dbReference>
<evidence type="ECO:0000259" key="3">
    <source>
        <dbReference type="SMART" id="SM00460"/>
    </source>
</evidence>